<feature type="transmembrane region" description="Helical" evidence="1">
    <location>
        <begin position="20"/>
        <end position="42"/>
    </location>
</feature>
<dbReference type="RefSeq" id="WP_151002906.1">
    <property type="nucleotide sequence ID" value="NZ_CABVPO010000003.1"/>
</dbReference>
<comment type="caution">
    <text evidence="2">The sequence shown here is derived from an EMBL/GenBank/DDBJ whole genome shotgun (WGS) entry which is preliminary data.</text>
</comment>
<organism evidence="2 3">
    <name type="scientific">Burkholderia territorii</name>
    <dbReference type="NCBI Taxonomy" id="1503055"/>
    <lineage>
        <taxon>Bacteria</taxon>
        <taxon>Pseudomonadati</taxon>
        <taxon>Pseudomonadota</taxon>
        <taxon>Betaproteobacteria</taxon>
        <taxon>Burkholderiales</taxon>
        <taxon>Burkholderiaceae</taxon>
        <taxon>Burkholderia</taxon>
        <taxon>Burkholderia cepacia complex</taxon>
    </lineage>
</organism>
<dbReference type="EMBL" id="VZOL01000003">
    <property type="protein sequence ID" value="KAB0686407.1"/>
    <property type="molecule type" value="Genomic_DNA"/>
</dbReference>
<gene>
    <name evidence="2" type="ORF">F7R13_00705</name>
</gene>
<feature type="transmembrane region" description="Helical" evidence="1">
    <location>
        <begin position="62"/>
        <end position="83"/>
    </location>
</feature>
<sequence>MQILKLENFIRDGGWRGACARMLGIFIVYLGFIYIPTAVYFLSDSFGVLGMSGEQIKKHEAILYVVRIGVVLIIVAEILRMLIVTIKNRR</sequence>
<reference evidence="2 3" key="1">
    <citation type="submission" date="2019-09" db="EMBL/GenBank/DDBJ databases">
        <title>Draft genome sequences of 48 bacterial type strains from the CCUG.</title>
        <authorList>
            <person name="Tunovic T."/>
            <person name="Pineiro-Iglesias B."/>
            <person name="Unosson C."/>
            <person name="Inganas E."/>
            <person name="Ohlen M."/>
            <person name="Cardew S."/>
            <person name="Jensie-Markopoulos S."/>
            <person name="Salva-Serra F."/>
            <person name="Jaen-Luchoro D."/>
            <person name="Karlsson R."/>
            <person name="Svensson-Stadler L."/>
            <person name="Chun J."/>
            <person name="Moore E."/>
        </authorList>
    </citation>
    <scope>NUCLEOTIDE SEQUENCE [LARGE SCALE GENOMIC DNA]</scope>
    <source>
        <strain evidence="2 3">CCUG 65687</strain>
    </source>
</reference>
<keyword evidence="1" id="KW-0472">Membrane</keyword>
<evidence type="ECO:0000256" key="1">
    <source>
        <dbReference type="SAM" id="Phobius"/>
    </source>
</evidence>
<name>A0A6L3NNT6_9BURK</name>
<dbReference type="AlphaFoldDB" id="A0A6L3NNT6"/>
<evidence type="ECO:0000313" key="3">
    <source>
        <dbReference type="Proteomes" id="UP000473571"/>
    </source>
</evidence>
<protein>
    <recommendedName>
        <fullName evidence="4">DUF4282 domain-containing protein</fullName>
    </recommendedName>
</protein>
<dbReference type="Proteomes" id="UP000473571">
    <property type="component" value="Unassembled WGS sequence"/>
</dbReference>
<keyword evidence="1" id="KW-1133">Transmembrane helix</keyword>
<proteinExistence type="predicted"/>
<evidence type="ECO:0000313" key="2">
    <source>
        <dbReference type="EMBL" id="KAB0686407.1"/>
    </source>
</evidence>
<keyword evidence="1" id="KW-0812">Transmembrane</keyword>
<accession>A0A6L3NNT6</accession>
<evidence type="ECO:0008006" key="4">
    <source>
        <dbReference type="Google" id="ProtNLM"/>
    </source>
</evidence>